<organism evidence="1 2">
    <name type="scientific">Trifolium pratense</name>
    <name type="common">Red clover</name>
    <dbReference type="NCBI Taxonomy" id="57577"/>
    <lineage>
        <taxon>Eukaryota</taxon>
        <taxon>Viridiplantae</taxon>
        <taxon>Streptophyta</taxon>
        <taxon>Embryophyta</taxon>
        <taxon>Tracheophyta</taxon>
        <taxon>Spermatophyta</taxon>
        <taxon>Magnoliopsida</taxon>
        <taxon>eudicotyledons</taxon>
        <taxon>Gunneridae</taxon>
        <taxon>Pentapetalae</taxon>
        <taxon>rosids</taxon>
        <taxon>fabids</taxon>
        <taxon>Fabales</taxon>
        <taxon>Fabaceae</taxon>
        <taxon>Papilionoideae</taxon>
        <taxon>50 kb inversion clade</taxon>
        <taxon>NPAAA clade</taxon>
        <taxon>Hologalegina</taxon>
        <taxon>IRL clade</taxon>
        <taxon>Trifolieae</taxon>
        <taxon>Trifolium</taxon>
    </lineage>
</organism>
<name>A0ACB0IXS4_TRIPR</name>
<reference evidence="1" key="1">
    <citation type="submission" date="2023-10" db="EMBL/GenBank/DDBJ databases">
        <authorList>
            <person name="Rodriguez Cubillos JULIANA M."/>
            <person name="De Vega J."/>
        </authorList>
    </citation>
    <scope>NUCLEOTIDE SEQUENCE</scope>
</reference>
<evidence type="ECO:0000313" key="1">
    <source>
        <dbReference type="EMBL" id="CAJ2637428.1"/>
    </source>
</evidence>
<protein>
    <submittedName>
        <fullName evidence="1">Uncharacterized protein</fullName>
    </submittedName>
</protein>
<keyword evidence="2" id="KW-1185">Reference proteome</keyword>
<evidence type="ECO:0000313" key="2">
    <source>
        <dbReference type="Proteomes" id="UP001177021"/>
    </source>
</evidence>
<dbReference type="Proteomes" id="UP001177021">
    <property type="component" value="Unassembled WGS sequence"/>
</dbReference>
<dbReference type="EMBL" id="CASHSV030000013">
    <property type="protein sequence ID" value="CAJ2637428.1"/>
    <property type="molecule type" value="Genomic_DNA"/>
</dbReference>
<gene>
    <name evidence="1" type="ORF">MILVUS5_LOCUS7784</name>
</gene>
<comment type="caution">
    <text evidence="1">The sequence shown here is derived from an EMBL/GenBank/DDBJ whole genome shotgun (WGS) entry which is preliminary data.</text>
</comment>
<proteinExistence type="predicted"/>
<sequence length="548" mass="61760">MSDDKPIMEQIHEYENLVGDILNEGMKMCEILQANVLLEKFPPSWSDYRNQLKHKKRDLSLQELINHMKTEEANRLKDKHVLHSVNSVNANVVEFADKNRSKGKEKRFQKNGQQKTHTNINKADNKIQKRKVDCYVCGRTGHKAYQCQLRKGQQYNNSKSAAPSAPQAHLAENEEVIAAVVVEANLVDNKVDWILDTGASKHLCANKELFHQIEDAVDGECVFMGNSATAGVLGKGKILLKLTSGKTLSLSDVLYVPSLRRKLISGSCLNRAGLKLVFEADKVVITKNGNFVGKGYLADGLFVLNTIPKTSNAISSVGSVYIAEFLRLNDNSICESRNAEFFEQEFPLTKHVNELSFSSNTTSVPLHLPIYSSVANEQVKELRRSKRKRIESSFGPDFVTAFLIENNDVDKVNDAFAHYIEKILKKFNCYDELPVKTPYDPSIHLKKNNGSSVSQTEYAKIIGSVMFLMNCTRPDIAYAVSRLSRYTHNPGNEHWTALRRLLRYLKGTMDWCLHFYKFPAVLEGFCDANWVTDNDEARCVNLGGQSAI</sequence>
<accession>A0ACB0IXS4</accession>